<keyword evidence="2" id="KW-0489">Methyltransferase</keyword>
<evidence type="ECO:0000313" key="3">
    <source>
        <dbReference type="Proteomes" id="UP000548582"/>
    </source>
</evidence>
<evidence type="ECO:0000313" key="2">
    <source>
        <dbReference type="EMBL" id="NMJ43264.1"/>
    </source>
</evidence>
<proteinExistence type="predicted"/>
<dbReference type="InterPro" id="IPR041698">
    <property type="entry name" value="Methyltransf_25"/>
</dbReference>
<dbReference type="GO" id="GO:0032259">
    <property type="term" value="P:methylation"/>
    <property type="evidence" value="ECO:0007669"/>
    <property type="project" value="UniProtKB-KW"/>
</dbReference>
<dbReference type="EMBL" id="JABBKX010000007">
    <property type="protein sequence ID" value="NMJ43264.1"/>
    <property type="molecule type" value="Genomic_DNA"/>
</dbReference>
<keyword evidence="2" id="KW-0808">Transferase</keyword>
<dbReference type="RefSeq" id="WP_170055473.1">
    <property type="nucleotide sequence ID" value="NZ_JABBKX010000007.1"/>
</dbReference>
<evidence type="ECO:0000259" key="1">
    <source>
        <dbReference type="Pfam" id="PF13649"/>
    </source>
</evidence>
<accession>A0A848EF79</accession>
<sequence>MTDLAAVVADRYRDASRTARGFIRGKLRGDPVVPALLALGGAHSLGHVLDLGCGRGQLALALLLSGRADRVTGLDLDTGKIAAAQAAAGDLPARFDVADVAAAPIAPCDTLMLIDVLLQLAPPSQDALLARIAAAAPARILIRAFDPERGWRSSLGFAMERARRVLGGDLGLRGAVAPRPLREIAAPLEAAGYAVAVTPCWTGTPLPNVLLVAQR</sequence>
<dbReference type="AlphaFoldDB" id="A0A848EF79"/>
<organism evidence="2 3">
    <name type="scientific">Neoroseomonas marina</name>
    <dbReference type="NCBI Taxonomy" id="1232220"/>
    <lineage>
        <taxon>Bacteria</taxon>
        <taxon>Pseudomonadati</taxon>
        <taxon>Pseudomonadota</taxon>
        <taxon>Alphaproteobacteria</taxon>
        <taxon>Acetobacterales</taxon>
        <taxon>Acetobacteraceae</taxon>
        <taxon>Neoroseomonas</taxon>
    </lineage>
</organism>
<dbReference type="Pfam" id="PF13649">
    <property type="entry name" value="Methyltransf_25"/>
    <property type="match status" value="1"/>
</dbReference>
<reference evidence="2 3" key="1">
    <citation type="submission" date="2020-03" db="EMBL/GenBank/DDBJ databases">
        <authorList>
            <person name="Sun Q."/>
        </authorList>
    </citation>
    <scope>NUCLEOTIDE SEQUENCE [LARGE SCALE GENOMIC DNA]</scope>
    <source>
        <strain evidence="2 3">JC162</strain>
    </source>
</reference>
<comment type="caution">
    <text evidence="2">The sequence shown here is derived from an EMBL/GenBank/DDBJ whole genome shotgun (WGS) entry which is preliminary data.</text>
</comment>
<dbReference type="Proteomes" id="UP000548582">
    <property type="component" value="Unassembled WGS sequence"/>
</dbReference>
<keyword evidence="3" id="KW-1185">Reference proteome</keyword>
<protein>
    <submittedName>
        <fullName evidence="2">Class I SAM-dependent methyltransferase</fullName>
    </submittedName>
</protein>
<feature type="domain" description="Methyltransferase" evidence="1">
    <location>
        <begin position="48"/>
        <end position="134"/>
    </location>
</feature>
<dbReference type="SUPFAM" id="SSF53335">
    <property type="entry name" value="S-adenosyl-L-methionine-dependent methyltransferases"/>
    <property type="match status" value="1"/>
</dbReference>
<dbReference type="Gene3D" id="3.40.50.150">
    <property type="entry name" value="Vaccinia Virus protein VP39"/>
    <property type="match status" value="1"/>
</dbReference>
<dbReference type="InterPro" id="IPR029063">
    <property type="entry name" value="SAM-dependent_MTases_sf"/>
</dbReference>
<gene>
    <name evidence="2" type="ORF">GWK16_18595</name>
</gene>
<dbReference type="GO" id="GO:0008168">
    <property type="term" value="F:methyltransferase activity"/>
    <property type="evidence" value="ECO:0007669"/>
    <property type="project" value="UniProtKB-KW"/>
</dbReference>
<name>A0A848EF79_9PROT</name>